<dbReference type="InterPro" id="IPR022613">
    <property type="entry name" value="CH_CAMSAP_2"/>
</dbReference>
<evidence type="ECO:0000256" key="8">
    <source>
        <dbReference type="SAM" id="MobiDB-lite"/>
    </source>
</evidence>
<feature type="region of interest" description="Disordered" evidence="8">
    <location>
        <begin position="471"/>
        <end position="512"/>
    </location>
</feature>
<feature type="region of interest" description="Disordered" evidence="8">
    <location>
        <begin position="1040"/>
        <end position="1197"/>
    </location>
</feature>
<feature type="region of interest" description="Disordered" evidence="8">
    <location>
        <begin position="778"/>
        <end position="847"/>
    </location>
</feature>
<dbReference type="Pfam" id="PF08683">
    <property type="entry name" value="CAMSAP_CKK"/>
    <property type="match status" value="1"/>
</dbReference>
<feature type="compositionally biased region" description="Basic and acidic residues" evidence="8">
    <location>
        <begin position="435"/>
        <end position="446"/>
    </location>
</feature>
<dbReference type="GO" id="GO:0051011">
    <property type="term" value="F:microtubule minus-end binding"/>
    <property type="evidence" value="ECO:0007669"/>
    <property type="project" value="TreeGrafter"/>
</dbReference>
<accession>A0AAJ7WYQ8</accession>
<dbReference type="InterPro" id="IPR001715">
    <property type="entry name" value="CH_dom"/>
</dbReference>
<feature type="compositionally biased region" description="Basic residues" evidence="8">
    <location>
        <begin position="1295"/>
        <end position="1314"/>
    </location>
</feature>
<gene>
    <name evidence="12" type="primary">CAMSAP2</name>
</gene>
<keyword evidence="3 6" id="KW-0493">Microtubule</keyword>
<dbReference type="Pfam" id="PF25532">
    <property type="entry name" value="CH_CAMSAP2_N"/>
    <property type="match status" value="1"/>
</dbReference>
<dbReference type="Proteomes" id="UP001318040">
    <property type="component" value="Chromosome 22"/>
</dbReference>
<dbReference type="GO" id="GO:0005516">
    <property type="term" value="F:calmodulin binding"/>
    <property type="evidence" value="ECO:0007669"/>
    <property type="project" value="InterPro"/>
</dbReference>
<keyword evidence="4 7" id="KW-0175">Coiled coil</keyword>
<dbReference type="InterPro" id="IPR011033">
    <property type="entry name" value="PRC_barrel-like_sf"/>
</dbReference>
<comment type="subcellular location">
    <subcellularLocation>
        <location evidence="1">Cytoplasm</location>
        <location evidence="1">Cytoskeleton</location>
    </subcellularLocation>
</comment>
<keyword evidence="11" id="KW-1185">Reference proteome</keyword>
<dbReference type="Pfam" id="PF17095">
    <property type="entry name" value="CAMSAP_CC1"/>
    <property type="match status" value="1"/>
</dbReference>
<feature type="region of interest" description="Disordered" evidence="8">
    <location>
        <begin position="1209"/>
        <end position="1333"/>
    </location>
</feature>
<feature type="domain" description="Calponin-homology (CH)" evidence="9">
    <location>
        <begin position="225"/>
        <end position="339"/>
    </location>
</feature>
<dbReference type="Pfam" id="PF11971">
    <property type="entry name" value="CAMSAP_CH"/>
    <property type="match status" value="1"/>
</dbReference>
<dbReference type="GO" id="GO:0007026">
    <property type="term" value="P:negative regulation of microtubule depolymerization"/>
    <property type="evidence" value="ECO:0007669"/>
    <property type="project" value="TreeGrafter"/>
</dbReference>
<dbReference type="Gene3D" id="1.10.418.10">
    <property type="entry name" value="Calponin-like domain"/>
    <property type="match status" value="1"/>
</dbReference>
<feature type="compositionally biased region" description="Polar residues" evidence="8">
    <location>
        <begin position="942"/>
        <end position="960"/>
    </location>
</feature>
<sequence>MADGGAENGEARTEEEQEEEAAMMKQMMVVAEEMQEHEEEEYEAERAKVAAGLAWLAAKARSPESTCEDLRAPFYRDEYNQEHLKGNVGELLASGELYCHVFQQQLHGNCSPAVPRQGHWAVIQGLARRGLYVMEEEDCPVTEADLQNIPIRMSCHLAMLDSLMLACAVEQMSIEKVVTSVRRFSVVSPRELPFDLDGAMLLWINKVNMKLKDSVEKEQKQSVAEGACQQKVRYRKDQSVSRQLPVIPVLRSLSEISDGRALLSLIHYYCPELLRLEDVCLKERLSPTERMYNIRLLMDVSQQHFEGCLLLTPSDLLRCPPALKTNIMAFVAELFWCFEVVRPEFVCPREPLEHSTDALPNSESGSLAMLDQAPLSPDVKQRPMSQSVSFEIKFDDRLRDDSKPMPKSRSKDSLAKRPSRGLGKASPDLMSGEDDGGRGEAYRDDLETSEMRISDCILRKFASGHDNLANGMLGAEGEQSEDDGKMKEHGSSVPLRRKASSQLPDKSVTFGPVTSADVRNMSPAEDGFDVQSLPVLRRVNSPAKVAAAHPQGKAGGGFYLHSTDTWSQPDANRASFVLNSHYDTPEKALAAGLPVVDPVNGKKSSIVEVDSDVDDSGKPQSSDNTDAKGAQSEFLSSPVPSPSPSPCPSVESNTSSSSGVKMTSFAERKFRKFNSAETKSSVSSSLRSTPDSSENGYPHTIATRQGRGHRDQALPKESEQDQQTGSPPNHPLASEVARLQMKLEEKRRAIEAQRRQVEALCAKQRQKFGKEAFMHVIKGSKKDRLDPQGIGGDSSESGGEQMLPARTQLEAPVDSGAEDDTVTDMSRQSREVVGAEAFGDDRASEEMMGAWAAEPRDYDESGRLGDGLPVEVTGALEEDLERENAGEADSGEYSRSIYKLNDTLRGLQSEMLRMAQQQEHLLQMRDSQQAMAEAEARLPQKNYDTYSLSPASSGSPANRTPTRRHLSKSPARVQLRSPRNNSTPRPNELRFSVVGPPQESPQPSLARVLSPQPYVDNLRHRRRYAPNEVRMQTSSTICFGDDETEVSSPTMSKAESDSDKVTVSSGKSTIDSRDVSPSKTALNLAPGRQDERDEAEEAADFELAPPQPRQPLPVVKTPSPKEVQSIVAMENQSSMEGSPVKLRGSRASSNTSSPAREVGTPAQRPVGLIEVDLSGMNTPEGLLSEDDAAENAADYSTDGEQKAALGFFFKGDQGPTEEERERRKAAFLQKQQKKAEEARLKKLQMEAEVEKKREEERRKAEEDEAKKAEKKADREYVREVFRRRHQDQQWEQHQARTKATKGAKAKIRKPRPKSAHREEGGSASLSPFKPAVGGALNRFHSASSLSLVSTTNSEPEGGRSRRPNRSGSMELLDADGAGSGESPTADKDWDNASQVSSHVSGGEYTGPKLYKEPSAKSNKHIIHNALSYCCLAGKVNELQKQKVIEELERCDANHYMILFRDAGCQYRALYAFFPETEEIQRVTGFGPKAVSAKMLDRLYKYSSDRKQFTSIPAKTISVSMDAFTIQNHLWQPRRPSSTIIPTTPTYSSSTATASKKPGPAKP</sequence>
<feature type="region of interest" description="Disordered" evidence="8">
    <location>
        <begin position="376"/>
        <end position="446"/>
    </location>
</feature>
<dbReference type="RefSeq" id="XP_032814717.1">
    <property type="nucleotide sequence ID" value="XM_032958826.1"/>
</dbReference>
<dbReference type="SMART" id="SM01051">
    <property type="entry name" value="CAMSAP_CKK"/>
    <property type="match status" value="1"/>
</dbReference>
<evidence type="ECO:0000256" key="4">
    <source>
        <dbReference type="ARBA" id="ARBA00023054"/>
    </source>
</evidence>
<feature type="region of interest" description="Disordered" evidence="8">
    <location>
        <begin position="1"/>
        <end position="22"/>
    </location>
</feature>
<reference evidence="12" key="1">
    <citation type="submission" date="2025-08" db="UniProtKB">
        <authorList>
            <consortium name="RefSeq"/>
        </authorList>
    </citation>
    <scope>IDENTIFICATION</scope>
    <source>
        <tissue evidence="12">Sperm</tissue>
    </source>
</reference>
<feature type="region of interest" description="Disordered" evidence="8">
    <location>
        <begin position="1534"/>
        <end position="1562"/>
    </location>
</feature>
<dbReference type="GO" id="GO:0031122">
    <property type="term" value="P:cytoplasmic microtubule organization"/>
    <property type="evidence" value="ECO:0007669"/>
    <property type="project" value="TreeGrafter"/>
</dbReference>
<proteinExistence type="inferred from homology"/>
<feature type="compositionally biased region" description="Basic and acidic residues" evidence="8">
    <location>
        <begin position="392"/>
        <end position="415"/>
    </location>
</feature>
<evidence type="ECO:0000256" key="5">
    <source>
        <dbReference type="ARBA" id="ARBA00023212"/>
    </source>
</evidence>
<evidence type="ECO:0000256" key="7">
    <source>
        <dbReference type="SAM" id="Coils"/>
    </source>
</evidence>
<dbReference type="InterPro" id="IPR031372">
    <property type="entry name" value="CAMSAP_CC1"/>
</dbReference>
<dbReference type="GO" id="GO:0031175">
    <property type="term" value="P:neuron projection development"/>
    <property type="evidence" value="ECO:0007669"/>
    <property type="project" value="InterPro"/>
</dbReference>
<dbReference type="InterPro" id="IPR058042">
    <property type="entry name" value="CAMSAP_N"/>
</dbReference>
<evidence type="ECO:0000256" key="1">
    <source>
        <dbReference type="ARBA" id="ARBA00004245"/>
    </source>
</evidence>
<feature type="region of interest" description="Disordered" evidence="8">
    <location>
        <begin position="940"/>
        <end position="1011"/>
    </location>
</feature>
<evidence type="ECO:0000256" key="6">
    <source>
        <dbReference type="PROSITE-ProRule" id="PRU00841"/>
    </source>
</evidence>
<evidence type="ECO:0000256" key="3">
    <source>
        <dbReference type="ARBA" id="ARBA00022701"/>
    </source>
</evidence>
<evidence type="ECO:0000313" key="11">
    <source>
        <dbReference type="Proteomes" id="UP001318040"/>
    </source>
</evidence>
<feature type="compositionally biased region" description="Basic and acidic residues" evidence="8">
    <location>
        <begin position="708"/>
        <end position="719"/>
    </location>
</feature>
<dbReference type="FunFam" id="3.10.20.360:FF:000001">
    <property type="entry name" value="Calmodulin-regulated spectrin-associated protein 3 isoform 2"/>
    <property type="match status" value="1"/>
</dbReference>
<organism evidence="11 12">
    <name type="scientific">Petromyzon marinus</name>
    <name type="common">Sea lamprey</name>
    <dbReference type="NCBI Taxonomy" id="7757"/>
    <lineage>
        <taxon>Eukaryota</taxon>
        <taxon>Metazoa</taxon>
        <taxon>Chordata</taxon>
        <taxon>Craniata</taxon>
        <taxon>Vertebrata</taxon>
        <taxon>Cyclostomata</taxon>
        <taxon>Hyperoartia</taxon>
        <taxon>Petromyzontiformes</taxon>
        <taxon>Petromyzontidae</taxon>
        <taxon>Petromyzon</taxon>
    </lineage>
</organism>
<protein>
    <submittedName>
        <fullName evidence="12">Calmodulin-regulated spectrin-associated protein 2 isoform X2</fullName>
    </submittedName>
</protein>
<dbReference type="PANTHER" id="PTHR21595">
    <property type="entry name" value="PATRONIN"/>
    <property type="match status" value="1"/>
</dbReference>
<evidence type="ECO:0000256" key="2">
    <source>
        <dbReference type="ARBA" id="ARBA00022490"/>
    </source>
</evidence>
<comment type="similarity">
    <text evidence="6">Belongs to the CAMSAP1 family.</text>
</comment>
<dbReference type="SUPFAM" id="SSF47576">
    <property type="entry name" value="Calponin-homology domain, CH-domain"/>
    <property type="match status" value="1"/>
</dbReference>
<evidence type="ECO:0000313" key="12">
    <source>
        <dbReference type="RefSeq" id="XP_032814717.1"/>
    </source>
</evidence>
<dbReference type="InterPro" id="IPR036872">
    <property type="entry name" value="CH_dom_sf"/>
</dbReference>
<feature type="compositionally biased region" description="Low complexity" evidence="8">
    <location>
        <begin position="680"/>
        <end position="693"/>
    </location>
</feature>
<dbReference type="SUPFAM" id="SSF50346">
    <property type="entry name" value="PRC-barrel domain"/>
    <property type="match status" value="1"/>
</dbReference>
<dbReference type="InterPro" id="IPR038209">
    <property type="entry name" value="CKK_dom_sf"/>
</dbReference>
<dbReference type="PROSITE" id="PS50021">
    <property type="entry name" value="CH"/>
    <property type="match status" value="1"/>
</dbReference>
<keyword evidence="5" id="KW-0206">Cytoskeleton</keyword>
<feature type="compositionally biased region" description="Low complexity" evidence="8">
    <location>
        <begin position="648"/>
        <end position="658"/>
    </location>
</feature>
<feature type="region of interest" description="Disordered" evidence="8">
    <location>
        <begin position="1346"/>
        <end position="1407"/>
    </location>
</feature>
<dbReference type="InterPro" id="IPR014797">
    <property type="entry name" value="CKK_CAMSAP"/>
</dbReference>
<dbReference type="PANTHER" id="PTHR21595:SF0">
    <property type="entry name" value="PATRONIN"/>
    <property type="match status" value="1"/>
</dbReference>
<feature type="compositionally biased region" description="Basic and acidic residues" evidence="8">
    <location>
        <begin position="1233"/>
        <end position="1294"/>
    </location>
</feature>
<feature type="region of interest" description="Disordered" evidence="8">
    <location>
        <begin position="596"/>
        <end position="735"/>
    </location>
</feature>
<keyword evidence="2" id="KW-0963">Cytoplasm</keyword>
<comment type="domain">
    <text evidence="6">The CKK domain binds microtubules.</text>
</comment>
<name>A0AAJ7WYQ8_PETMA</name>
<dbReference type="PROSITE" id="PS51508">
    <property type="entry name" value="CKK"/>
    <property type="match status" value="1"/>
</dbReference>
<evidence type="ECO:0000259" key="9">
    <source>
        <dbReference type="PROSITE" id="PS50021"/>
    </source>
</evidence>
<feature type="domain" description="CKK" evidence="10">
    <location>
        <begin position="1406"/>
        <end position="1540"/>
    </location>
</feature>
<dbReference type="InterPro" id="IPR032940">
    <property type="entry name" value="CAMSAP"/>
</dbReference>
<dbReference type="Gene3D" id="3.10.20.360">
    <property type="entry name" value="CKK domain"/>
    <property type="match status" value="1"/>
</dbReference>
<dbReference type="GO" id="GO:0030507">
    <property type="term" value="F:spectrin binding"/>
    <property type="evidence" value="ECO:0007669"/>
    <property type="project" value="InterPro"/>
</dbReference>
<dbReference type="GO" id="GO:0036449">
    <property type="term" value="C:microtubule minus-end"/>
    <property type="evidence" value="ECO:0007669"/>
    <property type="project" value="TreeGrafter"/>
</dbReference>
<evidence type="ECO:0000259" key="10">
    <source>
        <dbReference type="PROSITE" id="PS51508"/>
    </source>
</evidence>
<feature type="coiled-coil region" evidence="7">
    <location>
        <begin position="736"/>
        <end position="767"/>
    </location>
</feature>